<keyword evidence="8" id="KW-1185">Reference proteome</keyword>
<dbReference type="Proteomes" id="UP000235023">
    <property type="component" value="Unassembled WGS sequence"/>
</dbReference>
<accession>A0A2J5HKJ2</accession>
<dbReference type="GO" id="GO:1901605">
    <property type="term" value="P:alpha-amino acid metabolic process"/>
    <property type="evidence" value="ECO:0007669"/>
    <property type="project" value="TreeGrafter"/>
</dbReference>
<name>A0A2J5HKJ2_9EURO</name>
<organism evidence="7 8">
    <name type="scientific">Aspergillus taichungensis</name>
    <dbReference type="NCBI Taxonomy" id="482145"/>
    <lineage>
        <taxon>Eukaryota</taxon>
        <taxon>Fungi</taxon>
        <taxon>Dikarya</taxon>
        <taxon>Ascomycota</taxon>
        <taxon>Pezizomycotina</taxon>
        <taxon>Eurotiomycetes</taxon>
        <taxon>Eurotiomycetidae</taxon>
        <taxon>Eurotiales</taxon>
        <taxon>Aspergillaceae</taxon>
        <taxon>Aspergillus</taxon>
        <taxon>Aspergillus subgen. Circumdati</taxon>
    </lineage>
</organism>
<dbReference type="PANTHER" id="PTHR42790:SF1">
    <property type="entry name" value="AROMATIC AMINO ACID AMINOTRANSFERASE, HYPOTHETICAL (EUROFUNG)"/>
    <property type="match status" value="1"/>
</dbReference>
<evidence type="ECO:0000313" key="8">
    <source>
        <dbReference type="Proteomes" id="UP000235023"/>
    </source>
</evidence>
<evidence type="ECO:0000313" key="7">
    <source>
        <dbReference type="EMBL" id="PLN77647.1"/>
    </source>
</evidence>
<keyword evidence="4 7" id="KW-0808">Transferase</keyword>
<evidence type="ECO:0000256" key="2">
    <source>
        <dbReference type="ARBA" id="ARBA00007441"/>
    </source>
</evidence>
<evidence type="ECO:0000256" key="4">
    <source>
        <dbReference type="ARBA" id="ARBA00022679"/>
    </source>
</evidence>
<evidence type="ECO:0000256" key="5">
    <source>
        <dbReference type="ARBA" id="ARBA00022898"/>
    </source>
</evidence>
<feature type="domain" description="Aminotransferase class I/classII large" evidence="6">
    <location>
        <begin position="167"/>
        <end position="405"/>
    </location>
</feature>
<proteinExistence type="inferred from homology"/>
<sequence>MPLPPPKDLSHHFSATAKRREPSNIKDLYKYFFIPGIANLAGGLPDASYFPYDTLEAKAARPQRFPTATNTTTSKAPQPTNRILIPKESTTPDPQHKIDLASALQYGTAEGLPPMASFVRRFTRDHLHPHVPYANGPDTILTCGSTDGFAKAINLFSEPWVSGRDPVSRRQGVLCEEFVYMNAIQEVKPHGLNVVPVALDAQGLRPYGKGGLADVLENWDERRGRRPHLLYTITIGQNPTGSTQSIPRKQELYAICQKYDVIIIEDDPYWNLQYDNDSSPKRPPPPKSSGYAFLDSLTPSYLSLDTDGRVVRLDTFSKTIAPGCRLGWITAQPAIVERLTRITETTTQQPSGFTQAMVAELILGQQAGSTSSNSGWRMDGWVRWLEGLREGYKRRMQDMCTALEEGQHILSVDVNDNDNNNANAEEDNEWECIERTPMYEFSWPAGGMFVWLRVRLENHPLHGRYAEARLARALWVLLTREPYLCLLGPGAMFAPDEEVVGRAASFFRLCFAAMPAEEVRGIARRVTDGMRAFWQVKDLEGLEDVN</sequence>
<dbReference type="CDD" id="cd00609">
    <property type="entry name" value="AAT_like"/>
    <property type="match status" value="1"/>
</dbReference>
<comment type="cofactor">
    <cofactor evidence="1">
        <name>pyridoxal 5'-phosphate</name>
        <dbReference type="ChEBI" id="CHEBI:597326"/>
    </cofactor>
</comment>
<evidence type="ECO:0000256" key="3">
    <source>
        <dbReference type="ARBA" id="ARBA00022576"/>
    </source>
</evidence>
<dbReference type="InterPro" id="IPR050859">
    <property type="entry name" value="Class-I_PLP-dep_aminotransf"/>
</dbReference>
<dbReference type="AlphaFoldDB" id="A0A2J5HKJ2"/>
<protein>
    <submittedName>
        <fullName evidence="7">PLP-dependent transferase</fullName>
    </submittedName>
</protein>
<evidence type="ECO:0000259" key="6">
    <source>
        <dbReference type="Pfam" id="PF00155"/>
    </source>
</evidence>
<comment type="similarity">
    <text evidence="2">Belongs to the class-I pyridoxal-phosphate-dependent aminotransferase family.</text>
</comment>
<evidence type="ECO:0000256" key="1">
    <source>
        <dbReference type="ARBA" id="ARBA00001933"/>
    </source>
</evidence>
<gene>
    <name evidence="7" type="ORF">BDW42DRAFT_176422</name>
</gene>
<keyword evidence="3" id="KW-0032">Aminotransferase</keyword>
<dbReference type="InterPro" id="IPR015421">
    <property type="entry name" value="PyrdxlP-dep_Trfase_major"/>
</dbReference>
<dbReference type="SUPFAM" id="SSF53383">
    <property type="entry name" value="PLP-dependent transferases"/>
    <property type="match status" value="1"/>
</dbReference>
<dbReference type="EMBL" id="KZ559591">
    <property type="protein sequence ID" value="PLN77647.1"/>
    <property type="molecule type" value="Genomic_DNA"/>
</dbReference>
<dbReference type="PANTHER" id="PTHR42790">
    <property type="entry name" value="AMINOTRANSFERASE"/>
    <property type="match status" value="1"/>
</dbReference>
<dbReference type="Gene3D" id="3.40.640.10">
    <property type="entry name" value="Type I PLP-dependent aspartate aminotransferase-like (Major domain)"/>
    <property type="match status" value="1"/>
</dbReference>
<dbReference type="OrthoDB" id="691673at2759"/>
<dbReference type="GO" id="GO:0008483">
    <property type="term" value="F:transaminase activity"/>
    <property type="evidence" value="ECO:0007669"/>
    <property type="project" value="UniProtKB-KW"/>
</dbReference>
<keyword evidence="5" id="KW-0663">Pyridoxal phosphate</keyword>
<dbReference type="GO" id="GO:0030170">
    <property type="term" value="F:pyridoxal phosphate binding"/>
    <property type="evidence" value="ECO:0007669"/>
    <property type="project" value="InterPro"/>
</dbReference>
<dbReference type="InterPro" id="IPR004839">
    <property type="entry name" value="Aminotransferase_I/II_large"/>
</dbReference>
<dbReference type="Pfam" id="PF00155">
    <property type="entry name" value="Aminotran_1_2"/>
    <property type="match status" value="1"/>
</dbReference>
<dbReference type="InterPro" id="IPR015424">
    <property type="entry name" value="PyrdxlP-dep_Trfase"/>
</dbReference>
<reference evidence="8" key="1">
    <citation type="submission" date="2017-12" db="EMBL/GenBank/DDBJ databases">
        <authorList>
            <consortium name="DOE Joint Genome Institute"/>
            <person name="Mondo S.J."/>
            <person name="Kjaerbolling I."/>
            <person name="Vesth T.C."/>
            <person name="Frisvad J.C."/>
            <person name="Nybo J.L."/>
            <person name="Theobald S."/>
            <person name="Kuo A."/>
            <person name="Bowyer P."/>
            <person name="Matsuda Y."/>
            <person name="Lyhne E.K."/>
            <person name="Kogle M.E."/>
            <person name="Clum A."/>
            <person name="Lipzen A."/>
            <person name="Salamov A."/>
            <person name="Ngan C.Y."/>
            <person name="Daum C."/>
            <person name="Chiniquy J."/>
            <person name="Barry K."/>
            <person name="LaButti K."/>
            <person name="Haridas S."/>
            <person name="Simmons B.A."/>
            <person name="Magnuson J.K."/>
            <person name="Mortensen U.H."/>
            <person name="Larsen T.O."/>
            <person name="Grigoriev I.V."/>
            <person name="Baker S.E."/>
            <person name="Andersen M.R."/>
            <person name="Nordberg H.P."/>
            <person name="Cantor M.N."/>
            <person name="Hua S.X."/>
        </authorList>
    </citation>
    <scope>NUCLEOTIDE SEQUENCE [LARGE SCALE GENOMIC DNA]</scope>
    <source>
        <strain evidence="8">IBT 19404</strain>
    </source>
</reference>